<organism evidence="3 4">
    <name type="scientific">Pseudoscardovia suis</name>
    <dbReference type="NCBI Taxonomy" id="987063"/>
    <lineage>
        <taxon>Bacteria</taxon>
        <taxon>Bacillati</taxon>
        <taxon>Actinomycetota</taxon>
        <taxon>Actinomycetes</taxon>
        <taxon>Bifidobacteriales</taxon>
        <taxon>Bifidobacteriaceae</taxon>
        <taxon>Pseudoscardovia</taxon>
    </lineage>
</organism>
<evidence type="ECO:0000256" key="2">
    <source>
        <dbReference type="SAM" id="Phobius"/>
    </source>
</evidence>
<dbReference type="Pfam" id="PF06103">
    <property type="entry name" value="DUF948"/>
    <property type="match status" value="1"/>
</dbReference>
<keyword evidence="2" id="KW-0472">Membrane</keyword>
<name>A0A261ES08_9BIFI</name>
<evidence type="ECO:0000313" key="4">
    <source>
        <dbReference type="Proteomes" id="UP000216454"/>
    </source>
</evidence>
<keyword evidence="2" id="KW-1133">Transmembrane helix</keyword>
<reference evidence="3 4" key="1">
    <citation type="journal article" date="2017" name="BMC Genomics">
        <title>Comparative genomic and phylogenomic analyses of the Bifidobacteriaceae family.</title>
        <authorList>
            <person name="Lugli G.A."/>
            <person name="Milani C."/>
            <person name="Turroni F."/>
            <person name="Duranti S."/>
            <person name="Mancabelli L."/>
            <person name="Mangifesta M."/>
            <person name="Ferrario C."/>
            <person name="Modesto M."/>
            <person name="Mattarelli P."/>
            <person name="Jiri K."/>
            <person name="van Sinderen D."/>
            <person name="Ventura M."/>
        </authorList>
    </citation>
    <scope>NUCLEOTIDE SEQUENCE [LARGE SCALE GENOMIC DNA]</scope>
    <source>
        <strain evidence="3 4">DSM 24744</strain>
    </source>
</reference>
<feature type="transmembrane region" description="Helical" evidence="2">
    <location>
        <begin position="6"/>
        <end position="27"/>
    </location>
</feature>
<gene>
    <name evidence="3" type="ORF">PSSU_1280</name>
</gene>
<evidence type="ECO:0008006" key="5">
    <source>
        <dbReference type="Google" id="ProtNLM"/>
    </source>
</evidence>
<protein>
    <recommendedName>
        <fullName evidence="5">DUF948 domain-containing protein</fullName>
    </recommendedName>
</protein>
<evidence type="ECO:0000313" key="3">
    <source>
        <dbReference type="EMBL" id="OZG49456.1"/>
    </source>
</evidence>
<dbReference type="EMBL" id="MWWQ01000014">
    <property type="protein sequence ID" value="OZG49456.1"/>
    <property type="molecule type" value="Genomic_DNA"/>
</dbReference>
<proteinExistence type="predicted"/>
<feature type="compositionally biased region" description="Low complexity" evidence="1">
    <location>
        <begin position="134"/>
        <end position="175"/>
    </location>
</feature>
<evidence type="ECO:0000256" key="1">
    <source>
        <dbReference type="SAM" id="MobiDB-lite"/>
    </source>
</evidence>
<keyword evidence="2" id="KW-0812">Transmembrane</keyword>
<sequence length="184" mass="18950">MDLGDVAGLIAAIAFVILVGFMIYPLIRLGKLFDQLSQTVKDTGDQAVEALDGGVDTVQKINKTLDDVNDVSDALSTTANNVSALTDLYGAMLGKPAIKVASTVWAVRQTVGDFFKGRGHGGKKVVDSTTVDPAAAKTTSTKASAQSTASKPAARQAAAHQASAHQASTHQASARAARKAGEKA</sequence>
<dbReference type="OrthoDB" id="3237344at2"/>
<accession>A0A261ES08</accession>
<feature type="region of interest" description="Disordered" evidence="1">
    <location>
        <begin position="134"/>
        <end position="184"/>
    </location>
</feature>
<dbReference type="Proteomes" id="UP000216454">
    <property type="component" value="Unassembled WGS sequence"/>
</dbReference>
<keyword evidence="4" id="KW-1185">Reference proteome</keyword>
<comment type="caution">
    <text evidence="3">The sequence shown here is derived from an EMBL/GenBank/DDBJ whole genome shotgun (WGS) entry which is preliminary data.</text>
</comment>
<dbReference type="AlphaFoldDB" id="A0A261ES08"/>
<dbReference type="InterPro" id="IPR009293">
    <property type="entry name" value="UPF0478"/>
</dbReference>